<dbReference type="Proteomes" id="UP001160148">
    <property type="component" value="Unassembled WGS sequence"/>
</dbReference>
<dbReference type="AlphaFoldDB" id="A0AAV0X8M5"/>
<protein>
    <recommendedName>
        <fullName evidence="3">Endonuclease/exonuclease/phosphatase domain-containing protein</fullName>
    </recommendedName>
</protein>
<comment type="caution">
    <text evidence="1">The sequence shown here is derived from an EMBL/GenBank/DDBJ whole genome shotgun (WGS) entry which is preliminary data.</text>
</comment>
<proteinExistence type="predicted"/>
<dbReference type="EMBL" id="CARXXK010000003">
    <property type="protein sequence ID" value="CAI6364441.1"/>
    <property type="molecule type" value="Genomic_DNA"/>
</dbReference>
<sequence>MAKKKNSNTLDLFVTKLPHHLLSRMENFSDLCSDHSPLSLTINKTIATRTSNCFLLNGYINWKTFNQTLTRKTIPNTQLQSLEDINEAIN</sequence>
<keyword evidence="2" id="KW-1185">Reference proteome</keyword>
<accession>A0AAV0X8M5</accession>
<reference evidence="1 2" key="1">
    <citation type="submission" date="2023-01" db="EMBL/GenBank/DDBJ databases">
        <authorList>
            <person name="Whitehead M."/>
        </authorList>
    </citation>
    <scope>NUCLEOTIDE SEQUENCE [LARGE SCALE GENOMIC DNA]</scope>
</reference>
<name>A0AAV0X8M5_9HEMI</name>
<gene>
    <name evidence="1" type="ORF">MEUPH1_LOCUS19265</name>
</gene>
<organism evidence="1 2">
    <name type="scientific">Macrosiphum euphorbiae</name>
    <name type="common">potato aphid</name>
    <dbReference type="NCBI Taxonomy" id="13131"/>
    <lineage>
        <taxon>Eukaryota</taxon>
        <taxon>Metazoa</taxon>
        <taxon>Ecdysozoa</taxon>
        <taxon>Arthropoda</taxon>
        <taxon>Hexapoda</taxon>
        <taxon>Insecta</taxon>
        <taxon>Pterygota</taxon>
        <taxon>Neoptera</taxon>
        <taxon>Paraneoptera</taxon>
        <taxon>Hemiptera</taxon>
        <taxon>Sternorrhyncha</taxon>
        <taxon>Aphidomorpha</taxon>
        <taxon>Aphidoidea</taxon>
        <taxon>Aphididae</taxon>
        <taxon>Macrosiphini</taxon>
        <taxon>Macrosiphum</taxon>
    </lineage>
</organism>
<evidence type="ECO:0008006" key="3">
    <source>
        <dbReference type="Google" id="ProtNLM"/>
    </source>
</evidence>
<evidence type="ECO:0000313" key="2">
    <source>
        <dbReference type="Proteomes" id="UP001160148"/>
    </source>
</evidence>
<evidence type="ECO:0000313" key="1">
    <source>
        <dbReference type="EMBL" id="CAI6364441.1"/>
    </source>
</evidence>